<comment type="caution">
    <text evidence="15">The sequence shown here is derived from an EMBL/GenBank/DDBJ whole genome shotgun (WGS) entry which is preliminary data.</text>
</comment>
<dbReference type="OrthoDB" id="3626597at2759"/>
<dbReference type="GO" id="GO:0006508">
    <property type="term" value="P:proteolysis"/>
    <property type="evidence" value="ECO:0007669"/>
    <property type="project" value="UniProtKB-KW"/>
</dbReference>
<evidence type="ECO:0000256" key="1">
    <source>
        <dbReference type="ARBA" id="ARBA00001947"/>
    </source>
</evidence>
<keyword evidence="7" id="KW-0479">Metal-binding</keyword>
<name>A0A9Q1GG86_SYNKA</name>
<evidence type="ECO:0000259" key="14">
    <source>
        <dbReference type="PROSITE" id="PS52035"/>
    </source>
</evidence>
<dbReference type="InterPro" id="IPR000834">
    <property type="entry name" value="Peptidase_M14"/>
</dbReference>
<evidence type="ECO:0000256" key="8">
    <source>
        <dbReference type="ARBA" id="ARBA00022729"/>
    </source>
</evidence>
<evidence type="ECO:0000256" key="11">
    <source>
        <dbReference type="ARBA" id="ARBA00023049"/>
    </source>
</evidence>
<dbReference type="InterPro" id="IPR034248">
    <property type="entry name" value="CPA_M14_CPD"/>
</dbReference>
<dbReference type="Pfam" id="PF02244">
    <property type="entry name" value="Propep_M14"/>
    <property type="match status" value="1"/>
</dbReference>
<keyword evidence="12" id="KW-1015">Disulfide bond</keyword>
<evidence type="ECO:0000256" key="3">
    <source>
        <dbReference type="ARBA" id="ARBA00005988"/>
    </source>
</evidence>
<keyword evidence="8" id="KW-0732">Signal</keyword>
<accession>A0A9Q1GG86</accession>
<dbReference type="Pfam" id="PF00246">
    <property type="entry name" value="Peptidase_M14"/>
    <property type="match status" value="1"/>
</dbReference>
<evidence type="ECO:0000256" key="6">
    <source>
        <dbReference type="ARBA" id="ARBA00022670"/>
    </source>
</evidence>
<dbReference type="PANTHER" id="PTHR11705">
    <property type="entry name" value="PROTEASE FAMILY M14 CARBOXYPEPTIDASE A,B"/>
    <property type="match status" value="1"/>
</dbReference>
<dbReference type="PANTHER" id="PTHR11705:SF71">
    <property type="entry name" value="CARBOXYPEPTIDASE A2"/>
    <property type="match status" value="1"/>
</dbReference>
<dbReference type="GO" id="GO:0004181">
    <property type="term" value="F:metallocarboxypeptidase activity"/>
    <property type="evidence" value="ECO:0007669"/>
    <property type="project" value="InterPro"/>
</dbReference>
<dbReference type="AlphaFoldDB" id="A0A9Q1GG86"/>
<dbReference type="CDD" id="cd03870">
    <property type="entry name" value="M14_CPA"/>
    <property type="match status" value="1"/>
</dbReference>
<dbReference type="FunFam" id="3.30.70.340:FF:000001">
    <property type="entry name" value="Carboxypeptidase A5"/>
    <property type="match status" value="1"/>
</dbReference>
<dbReference type="SUPFAM" id="SSF54897">
    <property type="entry name" value="Protease propeptides/inhibitors"/>
    <property type="match status" value="1"/>
</dbReference>
<dbReference type="InterPro" id="IPR057247">
    <property type="entry name" value="CARBOXYPEPT_ZN_2"/>
</dbReference>
<sequence>MDYSSDDFANLFSLFNIDQVLRVSVETEEQLHLLASLEEDEFLQLDFWLHPVSSDLPVDVRVPFASLQTVKVFLESNDIPYSVMIKDVQDLLDEEEAEMEADIVRSRTSKSFNFGAYHTLDTIYQWMDILVADHQNLVTKIQIGSSYENRPIYVLKFSTGENRPAIWIDSGIHSREWVSQATGVWTANKIATDYGQDASLTSLLGKMDIFLLIVTNPDGYAYSHTNDRMWRKTRSRNAGSICRGVDPNRNWDAGFGGPGASRNPCSDAYHGPSAHSEVEVQSVVNFVKSHGNFKSFISIHAYSQLLMYPYGYSCTDVPDSRELDTVGRSAVRALSTLYGTRYKVGSICKIIYQASGGSIDWSYNLGIKYSFAFELRDTGRYGFLLPANQIIPTASETWLALKNIMEYVGDHPY</sequence>
<keyword evidence="11" id="KW-0482">Metalloprotease</keyword>
<gene>
    <name evidence="15" type="ORF">SKAU_G00036440</name>
</gene>
<dbReference type="PROSITE" id="PS52035">
    <property type="entry name" value="PEPTIDASE_M14"/>
    <property type="match status" value="1"/>
</dbReference>
<dbReference type="Gene3D" id="3.30.70.340">
    <property type="entry name" value="Metallocarboxypeptidase-like"/>
    <property type="match status" value="1"/>
</dbReference>
<keyword evidence="10" id="KW-0862">Zinc</keyword>
<comment type="similarity">
    <text evidence="3 13">Belongs to the peptidase M14 family.</text>
</comment>
<dbReference type="PROSITE" id="PS00132">
    <property type="entry name" value="CARBOXYPEPT_ZN_1"/>
    <property type="match status" value="1"/>
</dbReference>
<dbReference type="FunFam" id="3.40.630.10:FF:000132">
    <property type="entry name" value="Carboxypeptidase A1"/>
    <property type="match status" value="1"/>
</dbReference>
<evidence type="ECO:0000256" key="12">
    <source>
        <dbReference type="ARBA" id="ARBA00023157"/>
    </source>
</evidence>
<evidence type="ECO:0000256" key="13">
    <source>
        <dbReference type="PROSITE-ProRule" id="PRU01379"/>
    </source>
</evidence>
<organism evidence="15 16">
    <name type="scientific">Synaphobranchus kaupii</name>
    <name type="common">Kaup's arrowtooth eel</name>
    <dbReference type="NCBI Taxonomy" id="118154"/>
    <lineage>
        <taxon>Eukaryota</taxon>
        <taxon>Metazoa</taxon>
        <taxon>Chordata</taxon>
        <taxon>Craniata</taxon>
        <taxon>Vertebrata</taxon>
        <taxon>Euteleostomi</taxon>
        <taxon>Actinopterygii</taxon>
        <taxon>Neopterygii</taxon>
        <taxon>Teleostei</taxon>
        <taxon>Anguilliformes</taxon>
        <taxon>Synaphobranchidae</taxon>
        <taxon>Synaphobranchus</taxon>
    </lineage>
</organism>
<evidence type="ECO:0000256" key="10">
    <source>
        <dbReference type="ARBA" id="ARBA00022833"/>
    </source>
</evidence>
<dbReference type="PRINTS" id="PR00765">
    <property type="entry name" value="CRBOXYPTASEA"/>
</dbReference>
<comment type="cofactor">
    <cofactor evidence="1">
        <name>Zn(2+)</name>
        <dbReference type="ChEBI" id="CHEBI:29105"/>
    </cofactor>
</comment>
<keyword evidence="16" id="KW-1185">Reference proteome</keyword>
<dbReference type="EMBL" id="JAINUF010000001">
    <property type="protein sequence ID" value="KAJ8382866.1"/>
    <property type="molecule type" value="Genomic_DNA"/>
</dbReference>
<evidence type="ECO:0000256" key="4">
    <source>
        <dbReference type="ARBA" id="ARBA00022525"/>
    </source>
</evidence>
<dbReference type="SMART" id="SM00631">
    <property type="entry name" value="Zn_pept"/>
    <property type="match status" value="1"/>
</dbReference>
<comment type="subcellular location">
    <subcellularLocation>
        <location evidence="2">Secreted</location>
    </subcellularLocation>
</comment>
<evidence type="ECO:0000313" key="15">
    <source>
        <dbReference type="EMBL" id="KAJ8382866.1"/>
    </source>
</evidence>
<dbReference type="Gene3D" id="3.40.630.10">
    <property type="entry name" value="Zn peptidases"/>
    <property type="match status" value="1"/>
</dbReference>
<keyword evidence="5" id="KW-0121">Carboxypeptidase</keyword>
<keyword evidence="9" id="KW-0378">Hydrolase</keyword>
<evidence type="ECO:0000256" key="9">
    <source>
        <dbReference type="ARBA" id="ARBA00022801"/>
    </source>
</evidence>
<dbReference type="Proteomes" id="UP001152622">
    <property type="component" value="Chromosome 1"/>
</dbReference>
<proteinExistence type="inferred from homology"/>
<keyword evidence="4" id="KW-0964">Secreted</keyword>
<dbReference type="InterPro" id="IPR036990">
    <property type="entry name" value="M14A-like_propep"/>
</dbReference>
<evidence type="ECO:0000313" key="16">
    <source>
        <dbReference type="Proteomes" id="UP001152622"/>
    </source>
</evidence>
<reference evidence="15" key="1">
    <citation type="journal article" date="2023" name="Science">
        <title>Genome structures resolve the early diversification of teleost fishes.</title>
        <authorList>
            <person name="Parey E."/>
            <person name="Louis A."/>
            <person name="Montfort J."/>
            <person name="Bouchez O."/>
            <person name="Roques C."/>
            <person name="Iampietro C."/>
            <person name="Lluch J."/>
            <person name="Castinel A."/>
            <person name="Donnadieu C."/>
            <person name="Desvignes T."/>
            <person name="Floi Bucao C."/>
            <person name="Jouanno E."/>
            <person name="Wen M."/>
            <person name="Mejri S."/>
            <person name="Dirks R."/>
            <person name="Jansen H."/>
            <person name="Henkel C."/>
            <person name="Chen W.J."/>
            <person name="Zahm M."/>
            <person name="Cabau C."/>
            <person name="Klopp C."/>
            <person name="Thompson A.W."/>
            <person name="Robinson-Rechavi M."/>
            <person name="Braasch I."/>
            <person name="Lecointre G."/>
            <person name="Bobe J."/>
            <person name="Postlethwait J.H."/>
            <person name="Berthelot C."/>
            <person name="Roest Crollius H."/>
            <person name="Guiguen Y."/>
        </authorList>
    </citation>
    <scope>NUCLEOTIDE SEQUENCE</scope>
    <source>
        <strain evidence="15">WJC10195</strain>
    </source>
</reference>
<dbReference type="InterPro" id="IPR003146">
    <property type="entry name" value="M14A_act_pep"/>
</dbReference>
<dbReference type="GO" id="GO:0005615">
    <property type="term" value="C:extracellular space"/>
    <property type="evidence" value="ECO:0007669"/>
    <property type="project" value="TreeGrafter"/>
</dbReference>
<evidence type="ECO:0000256" key="2">
    <source>
        <dbReference type="ARBA" id="ARBA00004613"/>
    </source>
</evidence>
<feature type="active site" description="Proton donor/acceptor" evidence="13">
    <location>
        <position position="374"/>
    </location>
</feature>
<protein>
    <recommendedName>
        <fullName evidence="14">Peptidase M14 domain-containing protein</fullName>
    </recommendedName>
</protein>
<dbReference type="SUPFAM" id="SSF53187">
    <property type="entry name" value="Zn-dependent exopeptidases"/>
    <property type="match status" value="1"/>
</dbReference>
<evidence type="ECO:0000256" key="5">
    <source>
        <dbReference type="ARBA" id="ARBA00022645"/>
    </source>
</evidence>
<dbReference type="PROSITE" id="PS00133">
    <property type="entry name" value="CARBOXYPEPT_ZN_2"/>
    <property type="match status" value="1"/>
</dbReference>
<keyword evidence="6" id="KW-0645">Protease</keyword>
<dbReference type="InterPro" id="IPR057246">
    <property type="entry name" value="CARBOXYPEPT_ZN_1"/>
</dbReference>
<dbReference type="GO" id="GO:0008270">
    <property type="term" value="F:zinc ion binding"/>
    <property type="evidence" value="ECO:0007669"/>
    <property type="project" value="InterPro"/>
</dbReference>
<feature type="domain" description="Peptidase M14" evidence="14">
    <location>
        <begin position="116"/>
        <end position="408"/>
    </location>
</feature>
<evidence type="ECO:0000256" key="7">
    <source>
        <dbReference type="ARBA" id="ARBA00022723"/>
    </source>
</evidence>